<dbReference type="STRING" id="568899.SAMN05192534_13116"/>
<keyword evidence="1" id="KW-0812">Transmembrane</keyword>
<feature type="transmembrane region" description="Helical" evidence="1">
    <location>
        <begin position="89"/>
        <end position="106"/>
    </location>
</feature>
<keyword evidence="1" id="KW-1133">Transmembrane helix</keyword>
<protein>
    <submittedName>
        <fullName evidence="2">Uncharacterized protein</fullName>
    </submittedName>
</protein>
<reference evidence="2 3" key="1">
    <citation type="submission" date="2016-10" db="EMBL/GenBank/DDBJ databases">
        <authorList>
            <person name="de Groot N.N."/>
        </authorList>
    </citation>
    <scope>NUCLEOTIDE SEQUENCE [LARGE SCALE GENOMIC DNA]</scope>
    <source>
        <strain evidence="2 3">DSM 21632</strain>
    </source>
</reference>
<feature type="transmembrane region" description="Helical" evidence="1">
    <location>
        <begin position="394"/>
        <end position="416"/>
    </location>
</feature>
<feature type="transmembrane region" description="Helical" evidence="1">
    <location>
        <begin position="247"/>
        <end position="268"/>
    </location>
</feature>
<feature type="transmembrane region" description="Helical" evidence="1">
    <location>
        <begin position="354"/>
        <end position="382"/>
    </location>
</feature>
<feature type="transmembrane region" description="Helical" evidence="1">
    <location>
        <begin position="200"/>
        <end position="222"/>
    </location>
</feature>
<feature type="transmembrane region" description="Helical" evidence="1">
    <location>
        <begin position="7"/>
        <end position="26"/>
    </location>
</feature>
<evidence type="ECO:0000313" key="3">
    <source>
        <dbReference type="Proteomes" id="UP000199163"/>
    </source>
</evidence>
<name>A0A1G8JBF1_9BACI</name>
<keyword evidence="3" id="KW-1185">Reference proteome</keyword>
<keyword evidence="1" id="KW-0472">Membrane</keyword>
<feature type="transmembrane region" description="Helical" evidence="1">
    <location>
        <begin position="274"/>
        <end position="295"/>
    </location>
</feature>
<feature type="transmembrane region" description="Helical" evidence="1">
    <location>
        <begin position="56"/>
        <end position="77"/>
    </location>
</feature>
<dbReference type="OrthoDB" id="2960907at2"/>
<evidence type="ECO:0000256" key="1">
    <source>
        <dbReference type="SAM" id="Phobius"/>
    </source>
</evidence>
<dbReference type="AlphaFoldDB" id="A0A1G8JBF1"/>
<gene>
    <name evidence="2" type="ORF">SAMN05192534_13116</name>
</gene>
<sequence>MIVWVKEHLYLLYSGVLLVFIVNYFISNVYMEYAIGVAAIVLLILSYPGASTLFRTLGIIFSVSGVVFYSYSGLPFYKIPTLMTSTMPLLAFLTVLPFMTSVVHAGRFDRRINQLSNVNVNDLGRLYPRSSFTAYMLTLFINLSALSISQEVLKSNLRAVKKRVRDSFISNATLRAFACAQAWSPMEIIVAITIDSIGINFFVILPWLFLCSVIVICGDWLFGRKKFKSVPYNVGKSGAKTLKTKKILFDILKLLSALMVFLVVVVMMGNYFHLNFILSVTLVLIPFTFIWALLLKRLRTFWIIGWRTWKANTNKLQNFMVLFLSLALFSNSLSETTFSQLVQRPFLAFTDKPLVILIFIQLLFLFMGIVGIHAIVTMGVLVEVLQPLSGIISPLSMGIVLISGAMATATVGPYGVTVTMTSMNTLQNPYRISVRNMPFAIFYCGIGLIIGGLLL</sequence>
<evidence type="ECO:0000313" key="2">
    <source>
        <dbReference type="EMBL" id="SDI28598.1"/>
    </source>
</evidence>
<dbReference type="RefSeq" id="WP_091276360.1">
    <property type="nucleotide sequence ID" value="NZ_FNDK01000031.1"/>
</dbReference>
<accession>A0A1G8JBF1</accession>
<dbReference type="EMBL" id="FNDK01000031">
    <property type="protein sequence ID" value="SDI28598.1"/>
    <property type="molecule type" value="Genomic_DNA"/>
</dbReference>
<feature type="transmembrane region" description="Helical" evidence="1">
    <location>
        <begin position="132"/>
        <end position="153"/>
    </location>
</feature>
<feature type="transmembrane region" description="Helical" evidence="1">
    <location>
        <begin position="436"/>
        <end position="454"/>
    </location>
</feature>
<organism evidence="2 3">
    <name type="scientific">Alteribacillus persepolensis</name>
    <dbReference type="NCBI Taxonomy" id="568899"/>
    <lineage>
        <taxon>Bacteria</taxon>
        <taxon>Bacillati</taxon>
        <taxon>Bacillota</taxon>
        <taxon>Bacilli</taxon>
        <taxon>Bacillales</taxon>
        <taxon>Bacillaceae</taxon>
        <taxon>Alteribacillus</taxon>
    </lineage>
</organism>
<dbReference type="Proteomes" id="UP000199163">
    <property type="component" value="Unassembled WGS sequence"/>
</dbReference>
<feature type="transmembrane region" description="Helical" evidence="1">
    <location>
        <begin position="33"/>
        <end position="50"/>
    </location>
</feature>
<proteinExistence type="predicted"/>